<dbReference type="Pfam" id="PF01625">
    <property type="entry name" value="PMSR"/>
    <property type="match status" value="2"/>
</dbReference>
<evidence type="ECO:0000256" key="4">
    <source>
        <dbReference type="ARBA" id="ARBA00047806"/>
    </source>
</evidence>
<dbReference type="SUPFAM" id="SSF52833">
    <property type="entry name" value="Thioredoxin-like"/>
    <property type="match status" value="1"/>
</dbReference>
<dbReference type="InterPro" id="IPR036249">
    <property type="entry name" value="Thioredoxin-like_sf"/>
</dbReference>
<dbReference type="PANTHER" id="PTHR42799">
    <property type="entry name" value="MITOCHONDRIAL PEPTIDE METHIONINE SULFOXIDE REDUCTASE"/>
    <property type="match status" value="1"/>
</dbReference>
<evidence type="ECO:0000256" key="3">
    <source>
        <dbReference type="ARBA" id="ARBA00023268"/>
    </source>
</evidence>
<proteinExistence type="inferred from homology"/>
<dbReference type="PROSITE" id="PS51790">
    <property type="entry name" value="MSRB"/>
    <property type="match status" value="1"/>
</dbReference>
<dbReference type="HAMAP" id="MF_01401">
    <property type="entry name" value="MsrA"/>
    <property type="match status" value="1"/>
</dbReference>
<dbReference type="Gene3D" id="2.170.150.20">
    <property type="entry name" value="Peptide methionine sulfoxide reductase"/>
    <property type="match status" value="1"/>
</dbReference>
<dbReference type="InterPro" id="IPR011057">
    <property type="entry name" value="Mss4-like_sf"/>
</dbReference>
<dbReference type="Gene3D" id="3.30.1060.10">
    <property type="entry name" value="Peptide methionine sulphoxide reductase MsrA"/>
    <property type="match status" value="1"/>
</dbReference>
<dbReference type="InterPro" id="IPR050162">
    <property type="entry name" value="MsrA_MetSO_reductase"/>
</dbReference>
<dbReference type="GO" id="GO:0033744">
    <property type="term" value="F:L-methionine:thioredoxin-disulfide S-oxidoreductase activity"/>
    <property type="evidence" value="ECO:0007669"/>
    <property type="project" value="RHEA"/>
</dbReference>
<dbReference type="AlphaFoldDB" id="A0A1W1DA85"/>
<dbReference type="GO" id="GO:0033743">
    <property type="term" value="F:peptide-methionine (R)-S-oxide reductase activity"/>
    <property type="evidence" value="ECO:0007669"/>
    <property type="project" value="InterPro"/>
</dbReference>
<dbReference type="SUPFAM" id="SSF51316">
    <property type="entry name" value="Mss4-like"/>
    <property type="match status" value="1"/>
</dbReference>
<feature type="domain" description="MsrB" evidence="6">
    <location>
        <begin position="294"/>
        <end position="431"/>
    </location>
</feature>
<evidence type="ECO:0000256" key="1">
    <source>
        <dbReference type="ARBA" id="ARBA00012502"/>
    </source>
</evidence>
<dbReference type="Pfam" id="PF13098">
    <property type="entry name" value="Thioredoxin_2"/>
    <property type="match status" value="1"/>
</dbReference>
<keyword evidence="2 7" id="KW-0560">Oxidoreductase</keyword>
<dbReference type="InterPro" id="IPR012336">
    <property type="entry name" value="Thioredoxin-like_fold"/>
</dbReference>
<dbReference type="PANTHER" id="PTHR42799:SF2">
    <property type="entry name" value="MITOCHONDRIAL PEPTIDE METHIONINE SULFOXIDE REDUCTASE"/>
    <property type="match status" value="1"/>
</dbReference>
<gene>
    <name evidence="7" type="ORF">MNB_SUP05-4-586</name>
</gene>
<evidence type="ECO:0000259" key="6">
    <source>
        <dbReference type="PROSITE" id="PS51790"/>
    </source>
</evidence>
<dbReference type="Pfam" id="PF01641">
    <property type="entry name" value="SelR"/>
    <property type="match status" value="1"/>
</dbReference>
<dbReference type="NCBIfam" id="TIGR00401">
    <property type="entry name" value="msrA"/>
    <property type="match status" value="1"/>
</dbReference>
<keyword evidence="3" id="KW-0511">Multifunctional enzyme</keyword>
<organism evidence="7">
    <name type="scientific">hydrothermal vent metagenome</name>
    <dbReference type="NCBI Taxonomy" id="652676"/>
    <lineage>
        <taxon>unclassified sequences</taxon>
        <taxon>metagenomes</taxon>
        <taxon>ecological metagenomes</taxon>
    </lineage>
</organism>
<dbReference type="GO" id="GO:0008113">
    <property type="term" value="F:peptide-methionine (S)-S-oxide reductase activity"/>
    <property type="evidence" value="ECO:0007669"/>
    <property type="project" value="UniProtKB-EC"/>
</dbReference>
<reference evidence="7" key="1">
    <citation type="submission" date="2016-10" db="EMBL/GenBank/DDBJ databases">
        <authorList>
            <person name="de Groot N.N."/>
        </authorList>
    </citation>
    <scope>NUCLEOTIDE SEQUENCE</scope>
</reference>
<sequence length="434" mass="49021">MLLEIVFAAGCFWGVEKNYEHIPGVVDVVSGYTGGNYDNPTYRQVLANRKNVNLEKNINSFNFLDLIKKIRKSDEEGNAKLSQRIINHTEAVKLTYDTKLVSTEFLVKNFWELHDPTQTDGQGNDKGNNYRSAIYWTNDAQKQIALDTKNKYQSLLNNKGFGKIVTELKPLTKFWKAEDYHQDYLVKNPNGYCPNHKTGVKFANKGMIKEKLSETYNQHLKNVVLEPLAGKEIVVIESDAYCPYCVAFKKKVLNDYQGSIPVRSVFAHNLKGYTIKTPTFATPTILFIENGVEKAGFQGYLSPEEFYKALGKFKLGKSKAFDVAFNQGTEGKFCKQYDIFKNTPDGVFVDKLSGAPLFDTNDRFNSKSGWLSFTKAIDNATIEKPDNSYGMNRVEIISKSTGIHLGHVFEDGPDGSRRFCINASVLDFIADIKL</sequence>
<dbReference type="InterPro" id="IPR036509">
    <property type="entry name" value="Met_Sox_Rdtase_MsrA_sf"/>
</dbReference>
<dbReference type="Gene3D" id="3.40.30.10">
    <property type="entry name" value="Glutaredoxin"/>
    <property type="match status" value="1"/>
</dbReference>
<dbReference type="GO" id="GO:0005737">
    <property type="term" value="C:cytoplasm"/>
    <property type="evidence" value="ECO:0007669"/>
    <property type="project" value="TreeGrafter"/>
</dbReference>
<protein>
    <recommendedName>
        <fullName evidence="1">peptide-methionine (S)-S-oxide reductase</fullName>
        <ecNumber evidence="1">1.8.4.11</ecNumber>
    </recommendedName>
</protein>
<name>A0A1W1DA85_9ZZZZ</name>
<dbReference type="EC" id="1.8.4.11" evidence="1"/>
<dbReference type="SUPFAM" id="SSF55068">
    <property type="entry name" value="Peptide methionine sulfoxide reductase"/>
    <property type="match status" value="1"/>
</dbReference>
<dbReference type="GO" id="GO:0034599">
    <property type="term" value="P:cellular response to oxidative stress"/>
    <property type="evidence" value="ECO:0007669"/>
    <property type="project" value="TreeGrafter"/>
</dbReference>
<dbReference type="InterPro" id="IPR002579">
    <property type="entry name" value="Met_Sox_Rdtase_MsrB_dom"/>
</dbReference>
<evidence type="ECO:0000256" key="5">
    <source>
        <dbReference type="ARBA" id="ARBA00048782"/>
    </source>
</evidence>
<evidence type="ECO:0000256" key="2">
    <source>
        <dbReference type="ARBA" id="ARBA00023002"/>
    </source>
</evidence>
<dbReference type="EMBL" id="FPHR01000027">
    <property type="protein sequence ID" value="SFV77484.1"/>
    <property type="molecule type" value="Genomic_DNA"/>
</dbReference>
<dbReference type="InterPro" id="IPR002569">
    <property type="entry name" value="Met_Sox_Rdtase_MsrA_dom"/>
</dbReference>
<evidence type="ECO:0000313" key="7">
    <source>
        <dbReference type="EMBL" id="SFV77484.1"/>
    </source>
</evidence>
<comment type="catalytic activity">
    <reaction evidence="4">
        <text>L-methionyl-[protein] + [thioredoxin]-disulfide + H2O = L-methionyl-(S)-S-oxide-[protein] + [thioredoxin]-dithiol</text>
        <dbReference type="Rhea" id="RHEA:14217"/>
        <dbReference type="Rhea" id="RHEA-COMP:10698"/>
        <dbReference type="Rhea" id="RHEA-COMP:10700"/>
        <dbReference type="Rhea" id="RHEA-COMP:12313"/>
        <dbReference type="Rhea" id="RHEA-COMP:12315"/>
        <dbReference type="ChEBI" id="CHEBI:15377"/>
        <dbReference type="ChEBI" id="CHEBI:16044"/>
        <dbReference type="ChEBI" id="CHEBI:29950"/>
        <dbReference type="ChEBI" id="CHEBI:44120"/>
        <dbReference type="ChEBI" id="CHEBI:50058"/>
        <dbReference type="EC" id="1.8.4.11"/>
    </reaction>
</comment>
<accession>A0A1W1DA85</accession>
<comment type="catalytic activity">
    <reaction evidence="5">
        <text>[thioredoxin]-disulfide + L-methionine + H2O = L-methionine (S)-S-oxide + [thioredoxin]-dithiol</text>
        <dbReference type="Rhea" id="RHEA:19993"/>
        <dbReference type="Rhea" id="RHEA-COMP:10698"/>
        <dbReference type="Rhea" id="RHEA-COMP:10700"/>
        <dbReference type="ChEBI" id="CHEBI:15377"/>
        <dbReference type="ChEBI" id="CHEBI:29950"/>
        <dbReference type="ChEBI" id="CHEBI:50058"/>
        <dbReference type="ChEBI" id="CHEBI:57844"/>
        <dbReference type="ChEBI" id="CHEBI:58772"/>
        <dbReference type="EC" id="1.8.4.11"/>
    </reaction>
</comment>